<keyword evidence="4" id="KW-1185">Reference proteome</keyword>
<reference evidence="3" key="2">
    <citation type="submission" date="2025-09" db="UniProtKB">
        <authorList>
            <consortium name="Ensembl"/>
        </authorList>
    </citation>
    <scope>IDENTIFICATION</scope>
</reference>
<reference evidence="3" key="1">
    <citation type="submission" date="2025-08" db="UniProtKB">
        <authorList>
            <consortium name="Ensembl"/>
        </authorList>
    </citation>
    <scope>IDENTIFICATION</scope>
</reference>
<feature type="compositionally biased region" description="Basic and acidic residues" evidence="1">
    <location>
        <begin position="286"/>
        <end position="299"/>
    </location>
</feature>
<dbReference type="InterPro" id="IPR012337">
    <property type="entry name" value="RNaseH-like_sf"/>
</dbReference>
<organism evidence="3 4">
    <name type="scientific">Cyprinus carpio</name>
    <name type="common">Common carp</name>
    <dbReference type="NCBI Taxonomy" id="7962"/>
    <lineage>
        <taxon>Eukaryota</taxon>
        <taxon>Metazoa</taxon>
        <taxon>Chordata</taxon>
        <taxon>Craniata</taxon>
        <taxon>Vertebrata</taxon>
        <taxon>Euteleostomi</taxon>
        <taxon>Actinopterygii</taxon>
        <taxon>Neopterygii</taxon>
        <taxon>Teleostei</taxon>
        <taxon>Ostariophysi</taxon>
        <taxon>Cypriniformes</taxon>
        <taxon>Cyprinidae</taxon>
        <taxon>Cyprininae</taxon>
        <taxon>Cyprinus</taxon>
    </lineage>
</organism>
<protein>
    <recommendedName>
        <fullName evidence="2">HAT C-terminal dimerisation domain-containing protein</fullName>
    </recommendedName>
</protein>
<accession>A0A8C1MW84</accession>
<dbReference type="SUPFAM" id="SSF53098">
    <property type="entry name" value="Ribonuclease H-like"/>
    <property type="match status" value="1"/>
</dbReference>
<proteinExistence type="predicted"/>
<evidence type="ECO:0000256" key="1">
    <source>
        <dbReference type="SAM" id="MobiDB-lite"/>
    </source>
</evidence>
<name>A0A8C1MW84_CYPCA</name>
<sequence>MKSFVLQTRPLFESHTGTNIAGVLKAAIQEWGLEKAPHSTAVVTDNARNMEVAVREAGLSPHIKCFAHTLNLASQAGLNVSRVSRLLGHVRKVVAFFHRSATATAVLAEKQKMLEIASHKLIMDVVTRWNSSMDMLECYLEQQAAITASLLSTEVRKNARQLDTLDSNDITDAEEIVTLLKPLKKATSVLSDEKSTTLSLIVPLKSMIEQSMTLDEKDSTTIANMKAAILQNISGRYSEVHNYLLESTALDPRFRSLPHLLPEQREEVFHRLMDKSNQLQQAGTVERAEKREITQRVEQEQPPPSKKTALEDLLGATFAKPTVSQSKCRIEVEIEMYKKDTSIPLTSCPLKWWKENAQAYPLLSSLSKAYLTVPATFVPSERVFSTAGDIVNAQRSQLLPENVDMLVFLQKNL</sequence>
<dbReference type="InterPro" id="IPR052035">
    <property type="entry name" value="ZnF_BED_domain_contain"/>
</dbReference>
<evidence type="ECO:0000259" key="2">
    <source>
        <dbReference type="Pfam" id="PF05699"/>
    </source>
</evidence>
<evidence type="ECO:0000313" key="3">
    <source>
        <dbReference type="Ensembl" id="ENSCCRP00010082864.1"/>
    </source>
</evidence>
<dbReference type="Pfam" id="PF05699">
    <property type="entry name" value="Dimer_Tnp_hAT"/>
    <property type="match status" value="1"/>
</dbReference>
<dbReference type="AlphaFoldDB" id="A0A8C1MW84"/>
<dbReference type="PANTHER" id="PTHR46481">
    <property type="entry name" value="ZINC FINGER BED DOMAIN-CONTAINING PROTEIN 4"/>
    <property type="match status" value="1"/>
</dbReference>
<dbReference type="PANTHER" id="PTHR46481:SF4">
    <property type="entry name" value="ZINC FINGER BED DOMAIN-CONTAINING PROTEIN 4"/>
    <property type="match status" value="1"/>
</dbReference>
<evidence type="ECO:0000313" key="4">
    <source>
        <dbReference type="Proteomes" id="UP000694427"/>
    </source>
</evidence>
<feature type="domain" description="HAT C-terminal dimerisation" evidence="2">
    <location>
        <begin position="333"/>
        <end position="413"/>
    </location>
</feature>
<feature type="region of interest" description="Disordered" evidence="1">
    <location>
        <begin position="279"/>
        <end position="306"/>
    </location>
</feature>
<dbReference type="InterPro" id="IPR008906">
    <property type="entry name" value="HATC_C_dom"/>
</dbReference>
<dbReference type="GO" id="GO:0046983">
    <property type="term" value="F:protein dimerization activity"/>
    <property type="evidence" value="ECO:0007669"/>
    <property type="project" value="InterPro"/>
</dbReference>
<dbReference type="Ensembl" id="ENSCCRT00010091933.1">
    <property type="protein sequence ID" value="ENSCCRP00010082864.1"/>
    <property type="gene ID" value="ENSCCRG00010036230.1"/>
</dbReference>
<dbReference type="Proteomes" id="UP000694427">
    <property type="component" value="Unplaced"/>
</dbReference>